<reference evidence="20" key="2">
    <citation type="submission" date="2014-06" db="EMBL/GenBank/DDBJ databases">
        <title>The complete genome of Blastobotrys (Arxula) adeninivorans LS3 - a yeast of biotechnological interest.</title>
        <authorList>
            <person name="Kunze G."/>
            <person name="Gaillardin C."/>
            <person name="Czernicka M."/>
            <person name="Durrens P."/>
            <person name="Martin T."/>
            <person name="Boer E."/>
            <person name="Gabaldon T."/>
            <person name="Cruz J."/>
            <person name="Talla E."/>
            <person name="Marck C."/>
            <person name="Goffeau A."/>
            <person name="Barbe V."/>
            <person name="Baret P."/>
            <person name="Baronian K."/>
            <person name="Beier S."/>
            <person name="Bleykasten C."/>
            <person name="Bode R."/>
            <person name="Casaregola S."/>
            <person name="Despons L."/>
            <person name="Fairhead C."/>
            <person name="Giersberg M."/>
            <person name="Gierski P."/>
            <person name="Hahnel U."/>
            <person name="Hartmann A."/>
            <person name="Jankowska D."/>
            <person name="Jubin C."/>
            <person name="Jung P."/>
            <person name="Lafontaine I."/>
            <person name="Leh-Louis V."/>
            <person name="Lemaire M."/>
            <person name="Marcet-Houben M."/>
            <person name="Mascher M."/>
            <person name="Morel G."/>
            <person name="Richard G.-F."/>
            <person name="Riechen J."/>
            <person name="Sacerdot C."/>
            <person name="Sarkar A."/>
            <person name="Savel G."/>
            <person name="Schacherer J."/>
            <person name="Sherman D."/>
            <person name="Straub M.-L."/>
            <person name="Stein N."/>
            <person name="Thierry A."/>
            <person name="Trautwein-Schult A."/>
            <person name="Westhof E."/>
            <person name="Worch S."/>
            <person name="Dujon B."/>
            <person name="Souciet J.-L."/>
            <person name="Wincker P."/>
            <person name="Scholz U."/>
            <person name="Neuveglise N."/>
        </authorList>
    </citation>
    <scope>NUCLEOTIDE SEQUENCE</scope>
    <source>
        <strain evidence="20">LS3</strain>
    </source>
</reference>
<evidence type="ECO:0000256" key="12">
    <source>
        <dbReference type="ARBA" id="ARBA00023136"/>
    </source>
</evidence>
<dbReference type="Gene3D" id="3.40.1090.10">
    <property type="entry name" value="Cytosolic phospholipase A2 catalytic domain"/>
    <property type="match status" value="2"/>
</dbReference>
<evidence type="ECO:0000256" key="10">
    <source>
        <dbReference type="ARBA" id="ARBA00022989"/>
    </source>
</evidence>
<dbReference type="InterPro" id="IPR056556">
    <property type="entry name" value="NTE1_P-loop_dom"/>
</dbReference>
<comment type="subcellular location">
    <subcellularLocation>
        <location evidence="1">Endoplasmic reticulum membrane</location>
        <topology evidence="1">Multi-pass membrane protein</topology>
    </subcellularLocation>
</comment>
<dbReference type="FunFam" id="3.40.1090.10:FF:000013">
    <property type="entry name" value="Lysophospholipase NTE1"/>
    <property type="match status" value="1"/>
</dbReference>
<evidence type="ECO:0000313" key="20">
    <source>
        <dbReference type="EMBL" id="CDP34010.1"/>
    </source>
</evidence>
<dbReference type="EMBL" id="HG937693">
    <property type="protein sequence ID" value="CDP34010.1"/>
    <property type="molecule type" value="Genomic_DNA"/>
</dbReference>
<keyword evidence="5 16" id="KW-0812">Transmembrane</keyword>
<dbReference type="SUPFAM" id="SSF51206">
    <property type="entry name" value="cAMP-binding domain-like"/>
    <property type="match status" value="3"/>
</dbReference>
<evidence type="ECO:0000256" key="2">
    <source>
        <dbReference type="ARBA" id="ARBA00006636"/>
    </source>
</evidence>
<evidence type="ECO:0000256" key="15">
    <source>
        <dbReference type="PROSITE-ProRule" id="PRU01161"/>
    </source>
</evidence>
<dbReference type="InterPro" id="IPR000595">
    <property type="entry name" value="cNMP-bd_dom"/>
</dbReference>
<feature type="short sequence motif" description="GXGXXG" evidence="15">
    <location>
        <begin position="1091"/>
        <end position="1096"/>
    </location>
</feature>
<dbReference type="PhylomeDB" id="A0A060SYP2"/>
<dbReference type="SMART" id="SM00100">
    <property type="entry name" value="cNMP"/>
    <property type="match status" value="2"/>
</dbReference>
<dbReference type="Pfam" id="PF24179">
    <property type="entry name" value="NTE_Ploop"/>
    <property type="match status" value="1"/>
</dbReference>
<name>A0A060SYP2_BLAAD</name>
<dbReference type="PROSITE" id="PS01237">
    <property type="entry name" value="UPF0028"/>
    <property type="match status" value="1"/>
</dbReference>
<feature type="active site" description="Nucleophile" evidence="15">
    <location>
        <position position="1120"/>
    </location>
</feature>
<feature type="domain" description="PNPLA" evidence="19">
    <location>
        <begin position="1087"/>
        <end position="1251"/>
    </location>
</feature>
<dbReference type="SUPFAM" id="SSF52151">
    <property type="entry name" value="FabD/lysophospholipase-like"/>
    <property type="match status" value="1"/>
</dbReference>
<feature type="compositionally biased region" description="Low complexity" evidence="17">
    <location>
        <begin position="504"/>
        <end position="518"/>
    </location>
</feature>
<feature type="region of interest" description="Disordered" evidence="17">
    <location>
        <begin position="1370"/>
        <end position="1389"/>
    </location>
</feature>
<feature type="compositionally biased region" description="Basic residues" evidence="17">
    <location>
        <begin position="1378"/>
        <end position="1389"/>
    </location>
</feature>
<evidence type="ECO:0000256" key="9">
    <source>
        <dbReference type="ARBA" id="ARBA00022963"/>
    </source>
</evidence>
<dbReference type="FunFam" id="3.40.1090.10:FF:000007">
    <property type="entry name" value="Lysophospholipase NTE1"/>
    <property type="match status" value="1"/>
</dbReference>
<comment type="function">
    <text evidence="13">Intracellular phospholipase B that catalyzes the double deacylation of phosphatidylcholine (PC) to glycerophosphocholine (GroPCho). Plays an important role in membrane lipid homeostasis. Responsible for the rapid PC turnover in response to inositol, elevated temperatures, or when choline is present in the growth medium.</text>
</comment>
<keyword evidence="10 16" id="KW-1133">Transmembrane helix</keyword>
<evidence type="ECO:0000256" key="6">
    <source>
        <dbReference type="ARBA" id="ARBA00022737"/>
    </source>
</evidence>
<keyword evidence="9 15" id="KW-0442">Lipid degradation</keyword>
<organism evidence="20">
    <name type="scientific">Blastobotrys adeninivorans</name>
    <name type="common">Yeast</name>
    <name type="synonym">Arxula adeninivorans</name>
    <dbReference type="NCBI Taxonomy" id="409370"/>
    <lineage>
        <taxon>Eukaryota</taxon>
        <taxon>Fungi</taxon>
        <taxon>Dikarya</taxon>
        <taxon>Ascomycota</taxon>
        <taxon>Saccharomycotina</taxon>
        <taxon>Dipodascomycetes</taxon>
        <taxon>Dipodascales</taxon>
        <taxon>Trichomonascaceae</taxon>
        <taxon>Blastobotrys</taxon>
    </lineage>
</organism>
<comment type="catalytic activity">
    <reaction evidence="14 16">
        <text>a 1-acyl-sn-glycero-3-phosphocholine + H2O = sn-glycerol 3-phosphocholine + a fatty acid + H(+)</text>
        <dbReference type="Rhea" id="RHEA:15177"/>
        <dbReference type="ChEBI" id="CHEBI:15377"/>
        <dbReference type="ChEBI" id="CHEBI:15378"/>
        <dbReference type="ChEBI" id="CHEBI:16870"/>
        <dbReference type="ChEBI" id="CHEBI:28868"/>
        <dbReference type="ChEBI" id="CHEBI:58168"/>
        <dbReference type="EC" id="3.1.1.5"/>
    </reaction>
</comment>
<dbReference type="GO" id="GO:0016042">
    <property type="term" value="P:lipid catabolic process"/>
    <property type="evidence" value="ECO:0007669"/>
    <property type="project" value="UniProtKB-UniRule"/>
</dbReference>
<evidence type="ECO:0000256" key="7">
    <source>
        <dbReference type="ARBA" id="ARBA00022801"/>
    </source>
</evidence>
<feature type="region of interest" description="Disordered" evidence="17">
    <location>
        <begin position="483"/>
        <end position="518"/>
    </location>
</feature>
<keyword evidence="7 15" id="KW-0378">Hydrolase</keyword>
<dbReference type="InterPro" id="IPR018490">
    <property type="entry name" value="cNMP-bd_dom_sf"/>
</dbReference>
<feature type="compositionally biased region" description="Polar residues" evidence="17">
    <location>
        <begin position="414"/>
        <end position="431"/>
    </location>
</feature>
<dbReference type="GO" id="GO:0005789">
    <property type="term" value="C:endoplasmic reticulum membrane"/>
    <property type="evidence" value="ECO:0007669"/>
    <property type="project" value="UniProtKB-SubCell"/>
</dbReference>
<dbReference type="InterPro" id="IPR016035">
    <property type="entry name" value="Acyl_Trfase/lysoPLipase"/>
</dbReference>
<dbReference type="Pfam" id="PF00027">
    <property type="entry name" value="cNMP_binding"/>
    <property type="match status" value="2"/>
</dbReference>
<feature type="short sequence motif" description="GXSXG" evidence="15">
    <location>
        <begin position="1118"/>
        <end position="1122"/>
    </location>
</feature>
<feature type="compositionally biased region" description="Polar residues" evidence="17">
    <location>
        <begin position="271"/>
        <end position="284"/>
    </location>
</feature>
<evidence type="ECO:0000256" key="3">
    <source>
        <dbReference type="ARBA" id="ARBA00013274"/>
    </source>
</evidence>
<protein>
    <recommendedName>
        <fullName evidence="4 16">Lysophospholipase NTE1</fullName>
        <ecNumber evidence="3 16">3.1.1.5</ecNumber>
    </recommendedName>
    <alternativeName>
        <fullName evidence="16">Intracellular phospholipase B</fullName>
    </alternativeName>
</protein>
<feature type="short sequence motif" description="DGA/G" evidence="15">
    <location>
        <begin position="1238"/>
        <end position="1240"/>
    </location>
</feature>
<keyword evidence="8 16" id="KW-0256">Endoplasmic reticulum</keyword>
<dbReference type="InterPro" id="IPR014710">
    <property type="entry name" value="RmlC-like_jellyroll"/>
</dbReference>
<feature type="region of interest" description="Disordered" evidence="17">
    <location>
        <begin position="412"/>
        <end position="470"/>
    </location>
</feature>
<dbReference type="PANTHER" id="PTHR14226:SF29">
    <property type="entry name" value="NEUROPATHY TARGET ESTERASE SWS"/>
    <property type="match status" value="1"/>
</dbReference>
<dbReference type="Pfam" id="PF01734">
    <property type="entry name" value="Patatin"/>
    <property type="match status" value="1"/>
</dbReference>
<evidence type="ECO:0000256" key="17">
    <source>
        <dbReference type="SAM" id="MobiDB-lite"/>
    </source>
</evidence>
<dbReference type="InterPro" id="IPR050301">
    <property type="entry name" value="NTE"/>
</dbReference>
<feature type="transmembrane region" description="Helical" evidence="16">
    <location>
        <begin position="70"/>
        <end position="89"/>
    </location>
</feature>
<evidence type="ECO:0000256" key="14">
    <source>
        <dbReference type="ARBA" id="ARBA00049531"/>
    </source>
</evidence>
<dbReference type="PROSITE" id="PS51635">
    <property type="entry name" value="PNPLA"/>
    <property type="match status" value="1"/>
</dbReference>
<gene>
    <name evidence="20" type="ORF">GNLVRS02_ARAD1C02662g</name>
</gene>
<comment type="similarity">
    <text evidence="2 16">Belongs to the NTE family.</text>
</comment>
<evidence type="ECO:0000259" key="19">
    <source>
        <dbReference type="PROSITE" id="PS51635"/>
    </source>
</evidence>
<evidence type="ECO:0000256" key="8">
    <source>
        <dbReference type="ARBA" id="ARBA00022824"/>
    </source>
</evidence>
<dbReference type="EC" id="3.1.1.5" evidence="3 16"/>
<keyword evidence="11 15" id="KW-0443">Lipid metabolism</keyword>
<dbReference type="PROSITE" id="PS50042">
    <property type="entry name" value="CNMP_BINDING_3"/>
    <property type="match status" value="2"/>
</dbReference>
<evidence type="ECO:0000256" key="13">
    <source>
        <dbReference type="ARBA" id="ARBA00024965"/>
    </source>
</evidence>
<evidence type="ECO:0000256" key="16">
    <source>
        <dbReference type="RuleBase" id="RU362043"/>
    </source>
</evidence>
<evidence type="ECO:0000256" key="4">
    <source>
        <dbReference type="ARBA" id="ARBA00018317"/>
    </source>
</evidence>
<dbReference type="InterPro" id="IPR002641">
    <property type="entry name" value="PNPLA_dom"/>
</dbReference>
<dbReference type="InterPro" id="IPR001423">
    <property type="entry name" value="LysoPLipase_patatin_CS"/>
</dbReference>
<dbReference type="GO" id="GO:0046470">
    <property type="term" value="P:phosphatidylcholine metabolic process"/>
    <property type="evidence" value="ECO:0007669"/>
    <property type="project" value="InterPro"/>
</dbReference>
<dbReference type="PANTHER" id="PTHR14226">
    <property type="entry name" value="NEUROPATHY TARGET ESTERASE/SWISS CHEESE D.MELANOGASTER"/>
    <property type="match status" value="1"/>
</dbReference>
<dbReference type="FunFam" id="2.60.120.10:FF:000062">
    <property type="entry name" value="Lysophospholipase NTE1"/>
    <property type="match status" value="1"/>
</dbReference>
<sequence length="1389" mass="153959">MEGSPPSLSRSEFISAVNGDIVIDQNGAAFYTFVPQMVFAAFRLVAYTVPSWFVALLGRRFSITLKFSSLLLAVFALVTVIYGFIRYRYLTKYSRLPPEPERQEPKMDLFIDDTVGETNKSGISSYIDDFLSAIKVFGYLERPVFHELTRKMRTIKLDPGEMIKLKEERGFAVVVDGSVQVFAKSGNEARRGGPPSPSVGYHDINGQQYQLLNEVKRGAPLSSLFSLLSLFTEDVELNENLRTRGQSPEESLPDISLDPGAEAEERERGSGQASKEPSPGPSSCATLTEAEMLMDEVVCRASEPSTIAIVPEDAFRKITRKFPKATSHIVQVILTRCQRVTFQTGHYYLGLTPEMFQPEMALNARAKYELPSYLHDSAVRKLNEAVRTADPAEMRACGKVVIKSLASDKKFTSKRASGTGSHNASSINVRTASDARQPRDLFARSGSTTSSRQVVLEPDASHPGDLLSNVPLSRREQGKVWIGGRLGSISPSDARSEEDGSRATSPKSTSFSTTSFTGDSETEDAILRTALSECIFKFLGLDGSLQSYGKSVTPSVEASPLFSAADSVSARSGISGPRKQSFGYLLNNLTYVSDSDRLSSSQLDDDASLASNQNYENAQREVAENLEIVFYKKGTLLSRQNEKSSGLYYVVEGILEVGYTDKTGAYHELHTVKPGGLGGYIGAILGYRSFADIRAKTDVYLGFLPRTALETIADRYPMMYLNIAKSLTSVLGRLILNLDFALEWVHASAGQVLFREGDESDAIYIVLNGRLRSVVQRDGKMEAAGEYGQGESIGELEVLTVSKRPYTLHAIRDSELARFPRSLFESLALQHPSITFEISRLVAAKVRSRMDKELSGEVRNRSTFGTVAVVPITEGLPVTEFGHRLLAAYNEIGHSTHMLNNATVLSYLGRNAFNKVGRLKLTGYLADLEERYKTVIYVADTSISSVWTQTCLSQADCILLLADAMAEPRIGEYERLLVRMKVTARTELILIHPDRYVAPGSTAKWLKNRIWVHAHHHFQLQIGSTQTVETPLGSGKLQKLRIKMQTLQSELMTKYRSRRMPVYSSHYAHKNDFCRLARILSGHAVGLVLGGGGARGISHIGVIRALEDNGIPIDFIAGTSIGSFVGGLYARDYDVVSIYGRAKKFASRIASLWRMAFDLTYPATSYTTGHEFNRGIWKAFGDSRIEDFWIRFFTNTTNITHSRMEVHYSGYSWRYIRASMSLAGLLPPLTDKGSMLLDGGYVDNLPVAEMRAQGARVIFAVDVGSIDDTTPMTYGDSLSGLWVLFNRWNIFSKHPNVPNLTEIQQRLAYVSSVGALEKAKATPGVLYLRPPIDDYATLDFAKFDEIYRVGTQYAHETIAKWKKEGKLPNIPGVEQVRPTRKRANRRNSI</sequence>
<feature type="region of interest" description="Disordered" evidence="17">
    <location>
        <begin position="241"/>
        <end position="284"/>
    </location>
</feature>
<reference evidence="20" key="1">
    <citation type="submission" date="2014-02" db="EMBL/GenBank/DDBJ databases">
        <authorList>
            <person name="Genoscope - CEA"/>
        </authorList>
    </citation>
    <scope>NUCLEOTIDE SEQUENCE</scope>
    <source>
        <strain evidence="20">LS3</strain>
    </source>
</reference>
<keyword evidence="12 16" id="KW-0472">Membrane</keyword>
<feature type="domain" description="Cyclic nucleotide-binding" evidence="18">
    <location>
        <begin position="741"/>
        <end position="827"/>
    </location>
</feature>
<evidence type="ECO:0000259" key="18">
    <source>
        <dbReference type="PROSITE" id="PS50042"/>
    </source>
</evidence>
<dbReference type="Gene3D" id="2.60.120.10">
    <property type="entry name" value="Jelly Rolls"/>
    <property type="match status" value="3"/>
</dbReference>
<keyword evidence="6" id="KW-0677">Repeat</keyword>
<feature type="transmembrane region" description="Helical" evidence="16">
    <location>
        <begin position="37"/>
        <end position="58"/>
    </location>
</feature>
<feature type="domain" description="Cyclic nucleotide-binding" evidence="18">
    <location>
        <begin position="621"/>
        <end position="712"/>
    </location>
</feature>
<evidence type="ECO:0000256" key="5">
    <source>
        <dbReference type="ARBA" id="ARBA00022692"/>
    </source>
</evidence>
<evidence type="ECO:0000256" key="1">
    <source>
        <dbReference type="ARBA" id="ARBA00004477"/>
    </source>
</evidence>
<dbReference type="CDD" id="cd00038">
    <property type="entry name" value="CAP_ED"/>
    <property type="match status" value="2"/>
</dbReference>
<accession>A0A060SYP2</accession>
<dbReference type="GO" id="GO:0004622">
    <property type="term" value="F:phosphatidylcholine lysophospholipase activity"/>
    <property type="evidence" value="ECO:0007669"/>
    <property type="project" value="UniProtKB-EC"/>
</dbReference>
<evidence type="ECO:0000256" key="11">
    <source>
        <dbReference type="ARBA" id="ARBA00023098"/>
    </source>
</evidence>
<feature type="active site" description="Proton acceptor" evidence="15">
    <location>
        <position position="1238"/>
    </location>
</feature>
<proteinExistence type="inferred from homology"/>